<feature type="domain" description="Disease resistance protein winged helix" evidence="10">
    <location>
        <begin position="559"/>
        <end position="629"/>
    </location>
</feature>
<dbReference type="Gene3D" id="1.10.10.10">
    <property type="entry name" value="Winged helix-like DNA-binding domain superfamily/Winged helix DNA-binding domain"/>
    <property type="match status" value="1"/>
</dbReference>
<keyword evidence="4" id="KW-0547">Nucleotide-binding</keyword>
<evidence type="ECO:0000259" key="10">
    <source>
        <dbReference type="Pfam" id="PF23559"/>
    </source>
</evidence>
<keyword evidence="2" id="KW-0433">Leucine-rich repeat</keyword>
<dbReference type="InterPro" id="IPR058922">
    <property type="entry name" value="WHD_DRP"/>
</dbReference>
<keyword evidence="5" id="KW-0611">Plant defense</keyword>
<evidence type="ECO:0000256" key="4">
    <source>
        <dbReference type="ARBA" id="ARBA00022741"/>
    </source>
</evidence>
<evidence type="ECO:0000313" key="13">
    <source>
        <dbReference type="Proteomes" id="UP000807115"/>
    </source>
</evidence>
<evidence type="ECO:0000313" key="12">
    <source>
        <dbReference type="EMBL" id="KAG0527575.1"/>
    </source>
</evidence>
<sequence>MEVAVSAASWVLGKALGPITDGLLEAWAASAGLGPNMDALKMELLYAQGMLDNAQGREIRSSALKELLLKLQQLAYGADDVLDELDYFRIQDELDGTYHAADVHGGGCVRDLVLNTRHTARAVARKLKLSSGSRQASRGDPDPDEHEDGAKQGCFSVICSCGRHAAIGSTPNSPNIQSDENGGCMSKVALSARRAAHTIGNGWARFCCACPSKIQSQEGKRVVQIPKLKFDRVEISSKMKDIVEKLRPVSAKVSTILDMELLGSAILKLEQLGSNRTTTQNSAMDRPKTTPDIIEPKLYGRDNQKKIIIDGIKHGEYFSDGLVVLPIVGPGGIGKTTFTQHIYKEVKDYFEVTIWLCVSLNFNASRLAQEAVKIIPEVDGENKNGSDQERIEQRLKAKRFLLVLDDMWTCHEDEWKKLLAPFGRGGQNGNMVIVTTRIPEVADMVKTIDCPIKMDRLEATDFMHFFEACVFGQQGAWEDHPELHDVGEKIMSNLKGFPLGAKTVGRVLRNQLTLDHWTRVLESKEWELQTNENDIMPALKLSYDYLPFHLQRCFSYCSLFPEDYEFGSDELIHLWMGLDILHTSSQNKRTEDVGLSYLIDLLNNGFFIKNEKDDGTSYYVLHDLLHDLAVKVSSYECITIPSSKVRSIQILTSVRHLSIIIDDKEVENKENFDNFKKELRELDKRLNTENLRTLMLFGSHHGSFAMIFGHLFRNANALRAIYLSEASYIVEDVLNNFSKLVHLRYLRIKSKYMEDICLLSALSRLYHLEVIDLQEWEHCSGSVRYINNLVKLRHFLVPKDKVQLHSNIVEVGKLKLLQELRSFEVGKEGKGFELSQLEQLSELGGSLAIGNLERTQTMKEGSEAKLIHKSRLRKLSLEWAVNRLDKDPTHESNILEVMKPHVNLQGICIKGHGGTNCPKWLGENLSVKNLESLHLDDVSWENFPPLGELGMVNGHGEEHLGCLPHNRFRNLRRLEFNKLPRLKRWAESDPCNLFSHLEVLIITCCFELTELSFSHSICCQRQKEAKINWFPRLREVKIEDCPKLLSFPPIPWTRAPCSAKIKDVGSGIKELVCEENYRSGYSLKIKMKHARLWKLLAFDNLTELKELKVQRCPPLPLHHFRKLSSLKTIELSGGSRIVFPSVEGESHTESQSPVECITVRGWGASGKELTQLLTCFPKLSKLKMWSCKKITGLAVVEKQAIETPTPTSPDNRVDGNVEIEQQNGTGGEEEIGASSAEEGLLLLPSQLQQLDITYCQELSLCSNSIDHNRESGPTSGGQGLQSLRSLRSLSIGYCPKFLSSYSSPSSSSSCPPFPTSLERLSLFGAGGMATLLPLSNLASLTDLTIWGCGDLRGEGLRHLLAQGRLTKLIVRETPNFWAGPYEQEFFPSSSSKLQELVTDDVAGVLAASVCTLLSSTLADLRFWSDKKVERFTKEQEDALQLLTSLEEIRFWDCDKLQCLPAGLHGLPNLKRLNIYKCPAIRSLPKDGLPSSLQELEIDDCPAIQILHKDCLPTSLQKLEMKRCPAIRSLPKDCLPSSLQKLVISNCPAIRSLPKVNDLLSSLRELNVRYSHSEELRRQCRKLIGIIPVVYA</sequence>
<dbReference type="GO" id="GO:0051707">
    <property type="term" value="P:response to other organism"/>
    <property type="evidence" value="ECO:0007669"/>
    <property type="project" value="UniProtKB-ARBA"/>
</dbReference>
<dbReference type="PANTHER" id="PTHR36766:SF70">
    <property type="entry name" value="DISEASE RESISTANCE PROTEIN RGA4"/>
    <property type="match status" value="1"/>
</dbReference>
<evidence type="ECO:0000256" key="3">
    <source>
        <dbReference type="ARBA" id="ARBA00022737"/>
    </source>
</evidence>
<proteinExistence type="inferred from homology"/>
<comment type="similarity">
    <text evidence="1">Belongs to the disease resistance NB-LRR family.</text>
</comment>
<dbReference type="SUPFAM" id="SSF52058">
    <property type="entry name" value="L domain-like"/>
    <property type="match status" value="2"/>
</dbReference>
<evidence type="ECO:0000259" key="8">
    <source>
        <dbReference type="Pfam" id="PF00931"/>
    </source>
</evidence>
<dbReference type="InterPro" id="IPR027417">
    <property type="entry name" value="P-loop_NTPase"/>
</dbReference>
<name>A0A921UE52_SORBI</name>
<dbReference type="SUPFAM" id="SSF52540">
    <property type="entry name" value="P-loop containing nucleoside triphosphate hydrolases"/>
    <property type="match status" value="1"/>
</dbReference>
<feature type="region of interest" description="Disordered" evidence="7">
    <location>
        <begin position="125"/>
        <end position="148"/>
    </location>
</feature>
<dbReference type="Pfam" id="PF25019">
    <property type="entry name" value="LRR_R13L1-DRL21"/>
    <property type="match status" value="1"/>
</dbReference>
<dbReference type="InterPro" id="IPR032675">
    <property type="entry name" value="LRR_dom_sf"/>
</dbReference>
<evidence type="ECO:0000256" key="6">
    <source>
        <dbReference type="ARBA" id="ARBA00022840"/>
    </source>
</evidence>
<evidence type="ECO:0000259" key="11">
    <source>
        <dbReference type="Pfam" id="PF25019"/>
    </source>
</evidence>
<evidence type="ECO:0000256" key="7">
    <source>
        <dbReference type="SAM" id="MobiDB-lite"/>
    </source>
</evidence>
<accession>A0A921UE52</accession>
<evidence type="ECO:0000256" key="1">
    <source>
        <dbReference type="ARBA" id="ARBA00008894"/>
    </source>
</evidence>
<dbReference type="EMBL" id="CM027685">
    <property type="protein sequence ID" value="KAG0527575.1"/>
    <property type="molecule type" value="Genomic_DNA"/>
</dbReference>
<dbReference type="Gene3D" id="3.80.10.10">
    <property type="entry name" value="Ribonuclease Inhibitor"/>
    <property type="match status" value="3"/>
</dbReference>
<feature type="domain" description="NB-ARC" evidence="8">
    <location>
        <begin position="320"/>
        <end position="473"/>
    </location>
</feature>
<comment type="caution">
    <text evidence="12">The sequence shown here is derived from an EMBL/GenBank/DDBJ whole genome shotgun (WGS) entry which is preliminary data.</text>
</comment>
<dbReference type="PANTHER" id="PTHR36766">
    <property type="entry name" value="PLANT BROAD-SPECTRUM MILDEW RESISTANCE PROTEIN RPW8"/>
    <property type="match status" value="1"/>
</dbReference>
<feature type="domain" description="R13L1/DRL21-like LRR repeat region" evidence="11">
    <location>
        <begin position="834"/>
        <end position="950"/>
    </location>
</feature>
<keyword evidence="6" id="KW-0067">ATP-binding</keyword>
<evidence type="ECO:0000256" key="5">
    <source>
        <dbReference type="ARBA" id="ARBA00022821"/>
    </source>
</evidence>
<dbReference type="PRINTS" id="PR00364">
    <property type="entry name" value="DISEASERSIST"/>
</dbReference>
<feature type="domain" description="Disease resistance N-terminal" evidence="9">
    <location>
        <begin position="13"/>
        <end position="91"/>
    </location>
</feature>
<dbReference type="InterPro" id="IPR041118">
    <property type="entry name" value="Rx_N"/>
</dbReference>
<dbReference type="InterPro" id="IPR002182">
    <property type="entry name" value="NB-ARC"/>
</dbReference>
<dbReference type="Pfam" id="PF18052">
    <property type="entry name" value="Rx_N"/>
    <property type="match status" value="1"/>
</dbReference>
<evidence type="ECO:0008006" key="14">
    <source>
        <dbReference type="Google" id="ProtNLM"/>
    </source>
</evidence>
<reference evidence="12" key="1">
    <citation type="journal article" date="2019" name="BMC Genomics">
        <title>A new reference genome for Sorghum bicolor reveals high levels of sequence similarity between sweet and grain genotypes: implications for the genetics of sugar metabolism.</title>
        <authorList>
            <person name="Cooper E.A."/>
            <person name="Brenton Z.W."/>
            <person name="Flinn B.S."/>
            <person name="Jenkins J."/>
            <person name="Shu S."/>
            <person name="Flowers D."/>
            <person name="Luo F."/>
            <person name="Wang Y."/>
            <person name="Xia P."/>
            <person name="Barry K."/>
            <person name="Daum C."/>
            <person name="Lipzen A."/>
            <person name="Yoshinaga Y."/>
            <person name="Schmutz J."/>
            <person name="Saski C."/>
            <person name="Vermerris W."/>
            <person name="Kresovich S."/>
        </authorList>
    </citation>
    <scope>NUCLEOTIDE SEQUENCE</scope>
</reference>
<dbReference type="InterPro" id="IPR036388">
    <property type="entry name" value="WH-like_DNA-bd_sf"/>
</dbReference>
<dbReference type="Proteomes" id="UP000807115">
    <property type="component" value="Chromosome 6"/>
</dbReference>
<dbReference type="GO" id="GO:0006952">
    <property type="term" value="P:defense response"/>
    <property type="evidence" value="ECO:0007669"/>
    <property type="project" value="UniProtKB-KW"/>
</dbReference>
<reference evidence="12" key="2">
    <citation type="submission" date="2020-10" db="EMBL/GenBank/DDBJ databases">
        <authorList>
            <person name="Cooper E.A."/>
            <person name="Brenton Z.W."/>
            <person name="Flinn B.S."/>
            <person name="Jenkins J."/>
            <person name="Shu S."/>
            <person name="Flowers D."/>
            <person name="Luo F."/>
            <person name="Wang Y."/>
            <person name="Xia P."/>
            <person name="Barry K."/>
            <person name="Daum C."/>
            <person name="Lipzen A."/>
            <person name="Yoshinaga Y."/>
            <person name="Schmutz J."/>
            <person name="Saski C."/>
            <person name="Vermerris W."/>
            <person name="Kresovich S."/>
        </authorList>
    </citation>
    <scope>NUCLEOTIDE SEQUENCE</scope>
</reference>
<dbReference type="Gene3D" id="3.40.50.300">
    <property type="entry name" value="P-loop containing nucleotide triphosphate hydrolases"/>
    <property type="match status" value="1"/>
</dbReference>
<gene>
    <name evidence="12" type="ORF">BDA96_06G244400</name>
</gene>
<protein>
    <recommendedName>
        <fullName evidence="14">AAA+ ATPase domain-containing protein</fullName>
    </recommendedName>
</protein>
<evidence type="ECO:0000259" key="9">
    <source>
        <dbReference type="Pfam" id="PF18052"/>
    </source>
</evidence>
<dbReference type="Pfam" id="PF00931">
    <property type="entry name" value="NB-ARC"/>
    <property type="match status" value="1"/>
</dbReference>
<dbReference type="GO" id="GO:0005524">
    <property type="term" value="F:ATP binding"/>
    <property type="evidence" value="ECO:0007669"/>
    <property type="project" value="UniProtKB-KW"/>
</dbReference>
<evidence type="ECO:0000256" key="2">
    <source>
        <dbReference type="ARBA" id="ARBA00022614"/>
    </source>
</evidence>
<dbReference type="Pfam" id="PF23559">
    <property type="entry name" value="WHD_DRP"/>
    <property type="match status" value="1"/>
</dbReference>
<dbReference type="InterPro" id="IPR056789">
    <property type="entry name" value="LRR_R13L1-DRL21"/>
</dbReference>
<dbReference type="GO" id="GO:0043531">
    <property type="term" value="F:ADP binding"/>
    <property type="evidence" value="ECO:0007669"/>
    <property type="project" value="InterPro"/>
</dbReference>
<keyword evidence="3" id="KW-0677">Repeat</keyword>
<organism evidence="12 13">
    <name type="scientific">Sorghum bicolor</name>
    <name type="common">Sorghum</name>
    <name type="synonym">Sorghum vulgare</name>
    <dbReference type="NCBI Taxonomy" id="4558"/>
    <lineage>
        <taxon>Eukaryota</taxon>
        <taxon>Viridiplantae</taxon>
        <taxon>Streptophyta</taxon>
        <taxon>Embryophyta</taxon>
        <taxon>Tracheophyta</taxon>
        <taxon>Spermatophyta</taxon>
        <taxon>Magnoliopsida</taxon>
        <taxon>Liliopsida</taxon>
        <taxon>Poales</taxon>
        <taxon>Poaceae</taxon>
        <taxon>PACMAD clade</taxon>
        <taxon>Panicoideae</taxon>
        <taxon>Andropogonodae</taxon>
        <taxon>Andropogoneae</taxon>
        <taxon>Sorghinae</taxon>
        <taxon>Sorghum</taxon>
    </lineage>
</organism>